<keyword evidence="2" id="KW-0804">Transcription</keyword>
<dbReference type="InterPro" id="IPR028349">
    <property type="entry name" value="PafC-like"/>
</dbReference>
<gene>
    <name evidence="4" type="ORF">ACFPFM_34020</name>
</gene>
<dbReference type="Pfam" id="PF08279">
    <property type="entry name" value="HTH_11"/>
    <property type="match status" value="1"/>
</dbReference>
<dbReference type="Pfam" id="PF13280">
    <property type="entry name" value="WYL"/>
    <property type="match status" value="1"/>
</dbReference>
<dbReference type="PANTHER" id="PTHR34580">
    <property type="match status" value="1"/>
</dbReference>
<reference evidence="5" key="1">
    <citation type="journal article" date="2019" name="Int. J. Syst. Evol. Microbiol.">
        <title>The Global Catalogue of Microorganisms (GCM) 10K type strain sequencing project: providing services to taxonomists for standard genome sequencing and annotation.</title>
        <authorList>
            <consortium name="The Broad Institute Genomics Platform"/>
            <consortium name="The Broad Institute Genome Sequencing Center for Infectious Disease"/>
            <person name="Wu L."/>
            <person name="Ma J."/>
        </authorList>
    </citation>
    <scope>NUCLEOTIDE SEQUENCE [LARGE SCALE GENOMIC DNA]</scope>
    <source>
        <strain evidence="5">KCTC 12848</strain>
    </source>
</reference>
<dbReference type="InterPro" id="IPR026881">
    <property type="entry name" value="WYL_dom"/>
</dbReference>
<evidence type="ECO:0000259" key="3">
    <source>
        <dbReference type="PROSITE" id="PS51000"/>
    </source>
</evidence>
<accession>A0ABV9Y7T2</accession>
<proteinExistence type="predicted"/>
<dbReference type="InterPro" id="IPR036388">
    <property type="entry name" value="WH-like_DNA-bd_sf"/>
</dbReference>
<dbReference type="PROSITE" id="PS51000">
    <property type="entry name" value="HTH_DEOR_2"/>
    <property type="match status" value="1"/>
</dbReference>
<dbReference type="PROSITE" id="PS52050">
    <property type="entry name" value="WYL"/>
    <property type="match status" value="1"/>
</dbReference>
<dbReference type="SUPFAM" id="SSF46785">
    <property type="entry name" value="Winged helix' DNA-binding domain"/>
    <property type="match status" value="1"/>
</dbReference>
<organism evidence="4 5">
    <name type="scientific">Saccharothrix xinjiangensis</name>
    <dbReference type="NCBI Taxonomy" id="204798"/>
    <lineage>
        <taxon>Bacteria</taxon>
        <taxon>Bacillati</taxon>
        <taxon>Actinomycetota</taxon>
        <taxon>Actinomycetes</taxon>
        <taxon>Pseudonocardiales</taxon>
        <taxon>Pseudonocardiaceae</taxon>
        <taxon>Saccharothrix</taxon>
    </lineage>
</organism>
<evidence type="ECO:0000256" key="2">
    <source>
        <dbReference type="ARBA" id="ARBA00023163"/>
    </source>
</evidence>
<comment type="caution">
    <text evidence="4">The sequence shown here is derived from an EMBL/GenBank/DDBJ whole genome shotgun (WGS) entry which is preliminary data.</text>
</comment>
<dbReference type="InterPro" id="IPR057727">
    <property type="entry name" value="WCX_dom"/>
</dbReference>
<dbReference type="Gene3D" id="1.10.10.10">
    <property type="entry name" value="Winged helix-like DNA-binding domain superfamily/Winged helix DNA-binding domain"/>
    <property type="match status" value="1"/>
</dbReference>
<dbReference type="PIRSF" id="PIRSF016838">
    <property type="entry name" value="PafC"/>
    <property type="match status" value="1"/>
</dbReference>
<dbReference type="PANTHER" id="PTHR34580:SF1">
    <property type="entry name" value="PROTEIN PAFC"/>
    <property type="match status" value="1"/>
</dbReference>
<sequence>MRAGRLLSLLLLLQSRGRMTARELADELEVSVRTVYRDVEALGGAGVPVYADRGPAGGYRLLDGYRTRLTGLTTEEADSLFLAGMPGPAAELGLGAVVAAAQLKVLAALPPELRSRAGRVRERFHLDTPGWFRGAEEVPHLAAVADAVWRQRRVRVRYRRWNDVEVSRTVEPLGLVLKAGLWYLVVRSGEDLRTYRVSRVLDAAVLDEGFDRPGGFDLAGYWADWSERFERRMYPMGVTVRLTPAGLSRARVLLSLVASRALDGVTPRGDWTTVDLPVESLDHALVDLMRLGADAEVVAPPELRDRVKSTLTAMRAVYD</sequence>
<dbReference type="InterPro" id="IPR051534">
    <property type="entry name" value="CBASS_pafABC_assoc_protein"/>
</dbReference>
<dbReference type="EMBL" id="JBHSJB010000034">
    <property type="protein sequence ID" value="MFC5058755.1"/>
    <property type="molecule type" value="Genomic_DNA"/>
</dbReference>
<dbReference type="InterPro" id="IPR001034">
    <property type="entry name" value="DeoR_HTH"/>
</dbReference>
<dbReference type="RefSeq" id="WP_344040569.1">
    <property type="nucleotide sequence ID" value="NZ_BAAAKE010000023.1"/>
</dbReference>
<dbReference type="InterPro" id="IPR036390">
    <property type="entry name" value="WH_DNA-bd_sf"/>
</dbReference>
<feature type="domain" description="HTH deoR-type" evidence="3">
    <location>
        <begin position="2"/>
        <end position="57"/>
    </location>
</feature>
<protein>
    <submittedName>
        <fullName evidence="4">Helix-turn-helix transcriptional regulator</fullName>
    </submittedName>
</protein>
<evidence type="ECO:0000313" key="5">
    <source>
        <dbReference type="Proteomes" id="UP001595833"/>
    </source>
</evidence>
<keyword evidence="1" id="KW-0805">Transcription regulation</keyword>
<dbReference type="InterPro" id="IPR013196">
    <property type="entry name" value="HTH_11"/>
</dbReference>
<dbReference type="Proteomes" id="UP001595833">
    <property type="component" value="Unassembled WGS sequence"/>
</dbReference>
<keyword evidence="5" id="KW-1185">Reference proteome</keyword>
<evidence type="ECO:0000313" key="4">
    <source>
        <dbReference type="EMBL" id="MFC5058755.1"/>
    </source>
</evidence>
<name>A0ABV9Y7T2_9PSEU</name>
<dbReference type="Pfam" id="PF25583">
    <property type="entry name" value="WCX"/>
    <property type="match status" value="1"/>
</dbReference>
<evidence type="ECO:0000256" key="1">
    <source>
        <dbReference type="ARBA" id="ARBA00023015"/>
    </source>
</evidence>